<evidence type="ECO:0000256" key="1">
    <source>
        <dbReference type="SAM" id="MobiDB-lite"/>
    </source>
</evidence>
<accession>A0A1A5ZYX1</accession>
<protein>
    <submittedName>
        <fullName evidence="2">Uncharacterized protein</fullName>
    </submittedName>
</protein>
<evidence type="ECO:0000313" key="2">
    <source>
        <dbReference type="EMBL" id="OBR83008.1"/>
    </source>
</evidence>
<gene>
    <name evidence="2" type="ORF">I303_06567</name>
</gene>
<proteinExistence type="predicted"/>
<organism evidence="2">
    <name type="scientific">Kwoniella dejecticola CBS 10117</name>
    <dbReference type="NCBI Taxonomy" id="1296121"/>
    <lineage>
        <taxon>Eukaryota</taxon>
        <taxon>Fungi</taxon>
        <taxon>Dikarya</taxon>
        <taxon>Basidiomycota</taxon>
        <taxon>Agaricomycotina</taxon>
        <taxon>Tremellomycetes</taxon>
        <taxon>Tremellales</taxon>
        <taxon>Cryptococcaceae</taxon>
        <taxon>Kwoniella</taxon>
    </lineage>
</organism>
<dbReference type="EMBL" id="KI894034">
    <property type="protein sequence ID" value="OBR83008.1"/>
    <property type="molecule type" value="Genomic_DNA"/>
</dbReference>
<dbReference type="AlphaFoldDB" id="A0A1A5ZYX1"/>
<sequence length="128" mass="13658">MSEPQDPTTSTESDRTQEVGYTSHAVPSFTPQWTTAGERVPESTSTSTFSVHGGDESTEQSGSTAFMAPVGAGQSHIQYDRSTGSHSGQRLDDCMFWIDRNSTPIWTVGETLCLGSCVTASVLFASQG</sequence>
<dbReference type="VEuPathDB" id="FungiDB:I303_06567"/>
<feature type="region of interest" description="Disordered" evidence="1">
    <location>
        <begin position="1"/>
        <end position="63"/>
    </location>
</feature>
<reference evidence="2" key="1">
    <citation type="submission" date="2013-07" db="EMBL/GenBank/DDBJ databases">
        <title>The Genome Sequence of Cryptococcus dejecticola CBS10117.</title>
        <authorList>
            <consortium name="The Broad Institute Genome Sequencing Platform"/>
            <person name="Cuomo C."/>
            <person name="Litvintseva A."/>
            <person name="Chen Y."/>
            <person name="Heitman J."/>
            <person name="Sun S."/>
            <person name="Springer D."/>
            <person name="Dromer F."/>
            <person name="Young S.K."/>
            <person name="Zeng Q."/>
            <person name="Gargeya S."/>
            <person name="Fitzgerald M."/>
            <person name="Abouelleil A."/>
            <person name="Alvarado L."/>
            <person name="Berlin A.M."/>
            <person name="Chapman S.B."/>
            <person name="Dewar J."/>
            <person name="Goldberg J."/>
            <person name="Griggs A."/>
            <person name="Gujja S."/>
            <person name="Hansen M."/>
            <person name="Howarth C."/>
            <person name="Imamovic A."/>
            <person name="Larimer J."/>
            <person name="McCowan C."/>
            <person name="Murphy C."/>
            <person name="Pearson M."/>
            <person name="Priest M."/>
            <person name="Roberts A."/>
            <person name="Saif S."/>
            <person name="Shea T."/>
            <person name="Sykes S."/>
            <person name="Wortman J."/>
            <person name="Nusbaum C."/>
            <person name="Birren B."/>
        </authorList>
    </citation>
    <scope>NUCLEOTIDE SEQUENCE [LARGE SCALE GENOMIC DNA]</scope>
    <source>
        <strain evidence="2">CBS 10117</strain>
    </source>
</reference>
<feature type="compositionally biased region" description="Polar residues" evidence="1">
    <location>
        <begin position="1"/>
        <end position="11"/>
    </location>
</feature>
<name>A0A1A5ZYX1_9TREE</name>